<gene>
    <name evidence="8" type="ORF">FNF27_05934</name>
    <name evidence="7" type="ORF">FNF28_04131</name>
    <name evidence="5" type="ORF">FNF29_02201</name>
    <name evidence="6" type="ORF">FNF31_05219</name>
</gene>
<keyword evidence="10" id="KW-1185">Reference proteome</keyword>
<sequence>MAASSSADSTMVSIEAATDAFADPPEKSIWIAATAGRLDCIAAHLASGIAPDAADDSGFTPLHAAASYCHTDALRALLAAQAATGRGVDVCDEDGDTPLHACESVECGELLLAAGANVLARNSEGKTPLEVAREDDRVEMAVWLLAKTAEAGGDTSAVLAAAAADAAAATGADDIDEEDDDDDIEDDDGPDGVPAGMEPTAFPDP</sequence>
<evidence type="ECO:0000313" key="6">
    <source>
        <dbReference type="EMBL" id="KAA0158808.1"/>
    </source>
</evidence>
<dbReference type="GO" id="GO:0085020">
    <property type="term" value="P:protein K6-linked ubiquitination"/>
    <property type="evidence" value="ECO:0007669"/>
    <property type="project" value="TreeGrafter"/>
</dbReference>
<dbReference type="Proteomes" id="UP000324907">
    <property type="component" value="Unassembled WGS sequence"/>
</dbReference>
<dbReference type="PANTHER" id="PTHR24171:SF8">
    <property type="entry name" value="BRCA1-ASSOCIATED RING DOMAIN PROTEIN 1"/>
    <property type="match status" value="1"/>
</dbReference>
<keyword evidence="2 3" id="KW-0040">ANK repeat</keyword>
<dbReference type="SMART" id="SM00248">
    <property type="entry name" value="ANK"/>
    <property type="match status" value="3"/>
</dbReference>
<keyword evidence="1" id="KW-0677">Repeat</keyword>
<dbReference type="InterPro" id="IPR036770">
    <property type="entry name" value="Ankyrin_rpt-contain_sf"/>
</dbReference>
<comment type="caution">
    <text evidence="6">The sequence shown here is derived from an EMBL/GenBank/DDBJ whole genome shotgun (WGS) entry which is preliminary data.</text>
</comment>
<evidence type="ECO:0000313" key="8">
    <source>
        <dbReference type="EMBL" id="KAA0172580.1"/>
    </source>
</evidence>
<dbReference type="Proteomes" id="UP000322899">
    <property type="component" value="Unassembled WGS sequence"/>
</dbReference>
<evidence type="ECO:0000256" key="2">
    <source>
        <dbReference type="ARBA" id="ARBA00023043"/>
    </source>
</evidence>
<dbReference type="GO" id="GO:0004842">
    <property type="term" value="F:ubiquitin-protein transferase activity"/>
    <property type="evidence" value="ECO:0007669"/>
    <property type="project" value="TreeGrafter"/>
</dbReference>
<dbReference type="EMBL" id="VLTN01000010">
    <property type="protein sequence ID" value="KAA0154671.1"/>
    <property type="molecule type" value="Genomic_DNA"/>
</dbReference>
<feature type="compositionally biased region" description="Acidic residues" evidence="4">
    <location>
        <begin position="173"/>
        <end position="190"/>
    </location>
</feature>
<evidence type="ECO:0000313" key="11">
    <source>
        <dbReference type="Proteomes" id="UP000324907"/>
    </source>
</evidence>
<dbReference type="PROSITE" id="PS50297">
    <property type="entry name" value="ANK_REP_REGION"/>
    <property type="match status" value="1"/>
</dbReference>
<dbReference type="PROSITE" id="PS50088">
    <property type="entry name" value="ANK_REPEAT"/>
    <property type="match status" value="1"/>
</dbReference>
<evidence type="ECO:0000313" key="7">
    <source>
        <dbReference type="EMBL" id="KAA0163741.1"/>
    </source>
</evidence>
<name>A0A5A8D166_CAFRO</name>
<organism evidence="6 12">
    <name type="scientific">Cafeteria roenbergensis</name>
    <name type="common">Marine flagellate</name>
    <dbReference type="NCBI Taxonomy" id="33653"/>
    <lineage>
        <taxon>Eukaryota</taxon>
        <taxon>Sar</taxon>
        <taxon>Stramenopiles</taxon>
        <taxon>Bigyra</taxon>
        <taxon>Opalozoa</taxon>
        <taxon>Bicosoecida</taxon>
        <taxon>Cafeteriaceae</taxon>
        <taxon>Cafeteria</taxon>
    </lineage>
</organism>
<evidence type="ECO:0000313" key="5">
    <source>
        <dbReference type="EMBL" id="KAA0154671.1"/>
    </source>
</evidence>
<dbReference type="EMBL" id="VLTL01000063">
    <property type="protein sequence ID" value="KAA0163741.1"/>
    <property type="molecule type" value="Genomic_DNA"/>
</dbReference>
<accession>A0A5A8D166</accession>
<feature type="repeat" description="ANK" evidence="3">
    <location>
        <begin position="57"/>
        <end position="82"/>
    </location>
</feature>
<proteinExistence type="predicted"/>
<feature type="region of interest" description="Disordered" evidence="4">
    <location>
        <begin position="167"/>
        <end position="205"/>
    </location>
</feature>
<dbReference type="Gene3D" id="1.25.40.20">
    <property type="entry name" value="Ankyrin repeat-containing domain"/>
    <property type="match status" value="1"/>
</dbReference>
<evidence type="ECO:0000313" key="9">
    <source>
        <dbReference type="Proteomes" id="UP000322899"/>
    </source>
</evidence>
<reference evidence="9 10" key="1">
    <citation type="submission" date="2019-07" db="EMBL/GenBank/DDBJ databases">
        <title>Genomes of Cafeteria roenbergensis.</title>
        <authorList>
            <person name="Fischer M.G."/>
            <person name="Hackl T."/>
            <person name="Roman M."/>
        </authorList>
    </citation>
    <scope>NUCLEOTIDE SEQUENCE [LARGE SCALE GENOMIC DNA]</scope>
    <source>
        <strain evidence="5 10">BVI</strain>
        <strain evidence="6 12">Cflag</strain>
        <strain evidence="8 9">E4-10P</strain>
        <strain evidence="7 11">RCC970-E3</strain>
    </source>
</reference>
<dbReference type="Pfam" id="PF12796">
    <property type="entry name" value="Ank_2"/>
    <property type="match status" value="1"/>
</dbReference>
<dbReference type="Proteomes" id="UP000325113">
    <property type="component" value="Unassembled WGS sequence"/>
</dbReference>
<protein>
    <submittedName>
        <fullName evidence="6">Uncharacterized protein</fullName>
    </submittedName>
</protein>
<dbReference type="AlphaFoldDB" id="A0A5A8D166"/>
<dbReference type="PANTHER" id="PTHR24171">
    <property type="entry name" value="ANKYRIN REPEAT DOMAIN-CONTAINING PROTEIN 39-RELATED"/>
    <property type="match status" value="1"/>
</dbReference>
<dbReference type="OrthoDB" id="47198at2759"/>
<evidence type="ECO:0000256" key="1">
    <source>
        <dbReference type="ARBA" id="ARBA00022737"/>
    </source>
</evidence>
<dbReference type="Pfam" id="PF13637">
    <property type="entry name" value="Ank_4"/>
    <property type="match status" value="1"/>
</dbReference>
<evidence type="ECO:0000256" key="3">
    <source>
        <dbReference type="PROSITE-ProRule" id="PRU00023"/>
    </source>
</evidence>
<evidence type="ECO:0000256" key="4">
    <source>
        <dbReference type="SAM" id="MobiDB-lite"/>
    </source>
</evidence>
<evidence type="ECO:0000313" key="12">
    <source>
        <dbReference type="Proteomes" id="UP000325113"/>
    </source>
</evidence>
<dbReference type="SUPFAM" id="SSF48403">
    <property type="entry name" value="Ankyrin repeat"/>
    <property type="match status" value="1"/>
</dbReference>
<dbReference type="InterPro" id="IPR002110">
    <property type="entry name" value="Ankyrin_rpt"/>
</dbReference>
<evidence type="ECO:0000313" key="10">
    <source>
        <dbReference type="Proteomes" id="UP000323011"/>
    </source>
</evidence>
<dbReference type="EMBL" id="VLTM01000062">
    <property type="protein sequence ID" value="KAA0158808.1"/>
    <property type="molecule type" value="Genomic_DNA"/>
</dbReference>
<dbReference type="EMBL" id="VLTO01000046">
    <property type="protein sequence ID" value="KAA0172580.1"/>
    <property type="molecule type" value="Genomic_DNA"/>
</dbReference>
<dbReference type="Proteomes" id="UP000323011">
    <property type="component" value="Unassembled WGS sequence"/>
</dbReference>